<evidence type="ECO:0000256" key="2">
    <source>
        <dbReference type="ARBA" id="ARBA00022723"/>
    </source>
</evidence>
<evidence type="ECO:0000313" key="8">
    <source>
        <dbReference type="Proteomes" id="UP000285159"/>
    </source>
</evidence>
<reference evidence="7 8" key="1">
    <citation type="submission" date="2018-08" db="EMBL/GenBank/DDBJ databases">
        <title>A genome reference for cultivated species of the human gut microbiota.</title>
        <authorList>
            <person name="Zou Y."/>
            <person name="Xue W."/>
            <person name="Luo G."/>
        </authorList>
    </citation>
    <scope>NUCLEOTIDE SEQUENCE [LARGE SCALE GENOMIC DNA]</scope>
    <source>
        <strain evidence="7 8">AF19-1AC</strain>
    </source>
</reference>
<evidence type="ECO:0000313" key="7">
    <source>
        <dbReference type="EMBL" id="RGT29027.1"/>
    </source>
</evidence>
<evidence type="ECO:0000256" key="3">
    <source>
        <dbReference type="ARBA" id="ARBA00022801"/>
    </source>
</evidence>
<dbReference type="AlphaFoldDB" id="A0A412MWU2"/>
<dbReference type="Proteomes" id="UP000285159">
    <property type="component" value="Unassembled WGS sequence"/>
</dbReference>
<name>A0A412MWU2_9BACE</name>
<keyword evidence="4" id="KW-0106">Calcium</keyword>
<feature type="modified residue" description="3-oxoalanine (Ser)" evidence="5">
    <location>
        <position position="88"/>
    </location>
</feature>
<dbReference type="Pfam" id="PF00884">
    <property type="entry name" value="Sulfatase"/>
    <property type="match status" value="1"/>
</dbReference>
<dbReference type="SUPFAM" id="SSF53649">
    <property type="entry name" value="Alkaline phosphatase-like"/>
    <property type="match status" value="1"/>
</dbReference>
<protein>
    <submittedName>
        <fullName evidence="7">Arylsulfatase</fullName>
    </submittedName>
</protein>
<proteinExistence type="inferred from homology"/>
<dbReference type="PROSITE" id="PS00523">
    <property type="entry name" value="SULFATASE_1"/>
    <property type="match status" value="1"/>
</dbReference>
<dbReference type="InterPro" id="IPR017850">
    <property type="entry name" value="Alkaline_phosphatase_core_sf"/>
</dbReference>
<keyword evidence="3" id="KW-0378">Hydrolase</keyword>
<dbReference type="EMBL" id="QRWP01000021">
    <property type="protein sequence ID" value="RGT29027.1"/>
    <property type="molecule type" value="Genomic_DNA"/>
</dbReference>
<organism evidence="7 8">
    <name type="scientific">Bacteroides clarus</name>
    <dbReference type="NCBI Taxonomy" id="626929"/>
    <lineage>
        <taxon>Bacteria</taxon>
        <taxon>Pseudomonadati</taxon>
        <taxon>Bacteroidota</taxon>
        <taxon>Bacteroidia</taxon>
        <taxon>Bacteroidales</taxon>
        <taxon>Bacteroidaceae</taxon>
        <taxon>Bacteroides</taxon>
    </lineage>
</organism>
<comment type="caution">
    <text evidence="7">The sequence shown here is derived from an EMBL/GenBank/DDBJ whole genome shotgun (WGS) entry which is preliminary data.</text>
</comment>
<evidence type="ECO:0000256" key="5">
    <source>
        <dbReference type="PIRSR" id="PIRSR600917-52"/>
    </source>
</evidence>
<dbReference type="GO" id="GO:0004065">
    <property type="term" value="F:arylsulfatase activity"/>
    <property type="evidence" value="ECO:0007669"/>
    <property type="project" value="TreeGrafter"/>
</dbReference>
<sequence>MSIMFRKRILLESVCGTGMLIMPHLGAQAQQPAAVKESKPNIIFILADDMGYCDLACYGNKYIETPNIDRLAATGTAFTQCYAGSGISSPSRCSLMTGKNTGNTTIRDNFCTAGGIEGLKGTKPIRRMHLQPNDTTIATVLGAAGYRTCLVNKWHLDGFNPEATPLNRGFDEFYGWLISTTYSNDPYYYPYWRFNNEKLENVKENEGDRHIKHNTDLSTEDAIKFINRNKDNPFFLYLAYDAPHEPYIIDETGWYDDEAWNMNTKRYASLITHMDRAIGRLLAELDRLGLRENTLVIFASDNGAAKQAPLAELGCKGSLKGMKGQLYEGGIRVPFIVNQPGKVPVRKLNNIIYFPDVMPTLAALAGATDKLPQKLNGINILPLFYGQSLDTDNRLLYWEFPGKQRAARRGDWKVVTIKKDAPLELYNIREDMTESVNLADKYPEKVAQFEEEMKTMRVPTPNWPLPGE</sequence>
<dbReference type="PANTHER" id="PTHR42693:SF53">
    <property type="entry name" value="ENDO-4-O-SULFATASE"/>
    <property type="match status" value="1"/>
</dbReference>
<keyword evidence="2" id="KW-0479">Metal-binding</keyword>
<dbReference type="InterPro" id="IPR000917">
    <property type="entry name" value="Sulfatase_N"/>
</dbReference>
<feature type="domain" description="Sulfatase N-terminal" evidence="6">
    <location>
        <begin position="40"/>
        <end position="367"/>
    </location>
</feature>
<dbReference type="Gene3D" id="3.40.720.10">
    <property type="entry name" value="Alkaline Phosphatase, subunit A"/>
    <property type="match status" value="1"/>
</dbReference>
<comment type="PTM">
    <text evidence="5">The conversion to 3-oxoalanine (also known as C-formylglycine, FGly), of a serine or cysteine residue in prokaryotes and of a cysteine residue in eukaryotes, is critical for catalytic activity.</text>
</comment>
<evidence type="ECO:0000256" key="1">
    <source>
        <dbReference type="ARBA" id="ARBA00008779"/>
    </source>
</evidence>
<evidence type="ECO:0000256" key="4">
    <source>
        <dbReference type="ARBA" id="ARBA00022837"/>
    </source>
</evidence>
<dbReference type="InterPro" id="IPR050738">
    <property type="entry name" value="Sulfatase"/>
</dbReference>
<gene>
    <name evidence="7" type="ORF">DWX38_16175</name>
</gene>
<dbReference type="GO" id="GO:0046872">
    <property type="term" value="F:metal ion binding"/>
    <property type="evidence" value="ECO:0007669"/>
    <property type="project" value="UniProtKB-KW"/>
</dbReference>
<comment type="similarity">
    <text evidence="1">Belongs to the sulfatase family.</text>
</comment>
<dbReference type="InterPro" id="IPR024607">
    <property type="entry name" value="Sulfatase_CS"/>
</dbReference>
<dbReference type="Gene3D" id="3.30.1120.10">
    <property type="match status" value="1"/>
</dbReference>
<dbReference type="PANTHER" id="PTHR42693">
    <property type="entry name" value="ARYLSULFATASE FAMILY MEMBER"/>
    <property type="match status" value="1"/>
</dbReference>
<evidence type="ECO:0000259" key="6">
    <source>
        <dbReference type="Pfam" id="PF00884"/>
    </source>
</evidence>
<accession>A0A412MWU2</accession>